<organism evidence="10 11">
    <name type="scientific">Sinocyclocheilus rhinocerous</name>
    <dbReference type="NCBI Taxonomy" id="307959"/>
    <lineage>
        <taxon>Eukaryota</taxon>
        <taxon>Metazoa</taxon>
        <taxon>Chordata</taxon>
        <taxon>Craniata</taxon>
        <taxon>Vertebrata</taxon>
        <taxon>Euteleostomi</taxon>
        <taxon>Actinopterygii</taxon>
        <taxon>Neopterygii</taxon>
        <taxon>Teleostei</taxon>
        <taxon>Ostariophysi</taxon>
        <taxon>Cypriniformes</taxon>
        <taxon>Cyprinidae</taxon>
        <taxon>Cyprininae</taxon>
        <taxon>Sinocyclocheilus</taxon>
    </lineage>
</organism>
<evidence type="ECO:0000259" key="9">
    <source>
        <dbReference type="PROSITE" id="PS50050"/>
    </source>
</evidence>
<feature type="disulfide bond" evidence="7">
    <location>
        <begin position="70"/>
        <end position="85"/>
    </location>
</feature>
<proteinExistence type="predicted"/>
<evidence type="ECO:0000313" key="10">
    <source>
        <dbReference type="Ensembl" id="ENSSRHP00000092460.1"/>
    </source>
</evidence>
<dbReference type="Gene3D" id="2.10.50.10">
    <property type="entry name" value="Tumor Necrosis Factor Receptor, subunit A, domain 2"/>
    <property type="match status" value="2"/>
</dbReference>
<dbReference type="SMART" id="SM00208">
    <property type="entry name" value="TNFR"/>
    <property type="match status" value="2"/>
</dbReference>
<dbReference type="InterPro" id="IPR001368">
    <property type="entry name" value="TNFR/NGFR_Cys_rich_reg"/>
</dbReference>
<evidence type="ECO:0000313" key="11">
    <source>
        <dbReference type="Proteomes" id="UP000472270"/>
    </source>
</evidence>
<dbReference type="PANTHER" id="PTHR46330">
    <property type="entry name" value="TUMOR NECROSIS FACTOR RECEPTOR SUPERFAMILY MEMBER 10B"/>
    <property type="match status" value="1"/>
</dbReference>
<protein>
    <submittedName>
        <fullName evidence="10">Hematopoietic death receptor</fullName>
    </submittedName>
</protein>
<feature type="disulfide bond" evidence="7">
    <location>
        <begin position="91"/>
        <end position="109"/>
    </location>
</feature>
<keyword evidence="3" id="KW-0472">Membrane</keyword>
<evidence type="ECO:0000256" key="6">
    <source>
        <dbReference type="ARBA" id="ARBA00023180"/>
    </source>
</evidence>
<dbReference type="GO" id="GO:0043065">
    <property type="term" value="P:positive regulation of apoptotic process"/>
    <property type="evidence" value="ECO:0007669"/>
    <property type="project" value="TreeGrafter"/>
</dbReference>
<keyword evidence="4 7" id="KW-1015">Disulfide bond</keyword>
<feature type="chain" id="PRO_5025386362" evidence="8">
    <location>
        <begin position="19"/>
        <end position="211"/>
    </location>
</feature>
<accession>A0A673MIX8</accession>
<evidence type="ECO:0000256" key="5">
    <source>
        <dbReference type="ARBA" id="ARBA00023170"/>
    </source>
</evidence>
<name>A0A673MIX8_9TELE</name>
<dbReference type="SUPFAM" id="SSF57586">
    <property type="entry name" value="TNF receptor-like"/>
    <property type="match status" value="2"/>
</dbReference>
<dbReference type="PROSITE" id="PS50050">
    <property type="entry name" value="TNFR_NGFR_2"/>
    <property type="match status" value="1"/>
</dbReference>
<evidence type="ECO:0000256" key="3">
    <source>
        <dbReference type="ARBA" id="ARBA00023136"/>
    </source>
</evidence>
<keyword evidence="5" id="KW-0675">Receptor</keyword>
<keyword evidence="2" id="KW-0677">Repeat</keyword>
<feature type="disulfide bond" evidence="7">
    <location>
        <begin position="88"/>
        <end position="101"/>
    </location>
</feature>
<sequence>VFIETLCVACIHLDLAWAKGSIKNRSSRDVSCREGMEYEHDNICCLNCPAGTYVKKACLTPSEKGVCEPCEFDRYTEHDNGLRKCLSCTKCRIDQETTEKCTNTQNTQCKCKQGSFCLPDQACEVCKKCFGQKKCHVNQAGSLVVLIAFIKRLFHIHSKVSQNKTEQIKCNDINKNIILPPINVVPQNQLWLKQSGCRATHTSKQRCMFVE</sequence>
<evidence type="ECO:0000256" key="2">
    <source>
        <dbReference type="ARBA" id="ARBA00022737"/>
    </source>
</evidence>
<evidence type="ECO:0000256" key="8">
    <source>
        <dbReference type="SAM" id="SignalP"/>
    </source>
</evidence>
<comment type="subcellular location">
    <subcellularLocation>
        <location evidence="1">Membrane</location>
    </subcellularLocation>
</comment>
<keyword evidence="6" id="KW-0325">Glycoprotein</keyword>
<dbReference type="GO" id="GO:0005886">
    <property type="term" value="C:plasma membrane"/>
    <property type="evidence" value="ECO:0007669"/>
    <property type="project" value="TreeGrafter"/>
</dbReference>
<keyword evidence="11" id="KW-1185">Reference proteome</keyword>
<dbReference type="GO" id="GO:0009986">
    <property type="term" value="C:cell surface"/>
    <property type="evidence" value="ECO:0007669"/>
    <property type="project" value="TreeGrafter"/>
</dbReference>
<dbReference type="Proteomes" id="UP000472270">
    <property type="component" value="Unassembled WGS sequence"/>
</dbReference>
<keyword evidence="8" id="KW-0732">Signal</keyword>
<reference evidence="10" key="1">
    <citation type="submission" date="2025-08" db="UniProtKB">
        <authorList>
            <consortium name="Ensembl"/>
        </authorList>
    </citation>
    <scope>IDENTIFICATION</scope>
</reference>
<dbReference type="InterPro" id="IPR052491">
    <property type="entry name" value="TNFRSF10"/>
</dbReference>
<reference evidence="10" key="2">
    <citation type="submission" date="2025-09" db="UniProtKB">
        <authorList>
            <consortium name="Ensembl"/>
        </authorList>
    </citation>
    <scope>IDENTIFICATION</scope>
</reference>
<dbReference type="AlphaFoldDB" id="A0A673MIX8"/>
<dbReference type="Pfam" id="PF00020">
    <property type="entry name" value="TNFR_c6"/>
    <property type="match status" value="1"/>
</dbReference>
<evidence type="ECO:0000256" key="1">
    <source>
        <dbReference type="ARBA" id="ARBA00004370"/>
    </source>
</evidence>
<feature type="signal peptide" evidence="8">
    <location>
        <begin position="1"/>
        <end position="18"/>
    </location>
</feature>
<evidence type="ECO:0000256" key="4">
    <source>
        <dbReference type="ARBA" id="ARBA00023157"/>
    </source>
</evidence>
<dbReference type="PANTHER" id="PTHR46330:SF6">
    <property type="entry name" value="HEMATOPOIETIC DEATH RECEPTOR-RELATED"/>
    <property type="match status" value="1"/>
</dbReference>
<feature type="domain" description="TNFR-Cys" evidence="9">
    <location>
        <begin position="69"/>
        <end position="109"/>
    </location>
</feature>
<feature type="repeat" description="TNFR-Cys" evidence="7">
    <location>
        <begin position="69"/>
        <end position="109"/>
    </location>
</feature>
<dbReference type="GO" id="GO:0036462">
    <property type="term" value="P:TRAIL-activated apoptotic signaling pathway"/>
    <property type="evidence" value="ECO:0007669"/>
    <property type="project" value="TreeGrafter"/>
</dbReference>
<dbReference type="Ensembl" id="ENSSRHT00000094954.1">
    <property type="protein sequence ID" value="ENSSRHP00000092460.1"/>
    <property type="gene ID" value="ENSSRHG00000045615.1"/>
</dbReference>
<evidence type="ECO:0000256" key="7">
    <source>
        <dbReference type="PROSITE-ProRule" id="PRU00206"/>
    </source>
</evidence>